<reference evidence="4" key="1">
    <citation type="journal article" date="2014" name="Int. J. Syst. Evol. Microbiol.">
        <title>Complete genome sequence of Corynebacterium casei LMG S-19264T (=DSM 44701T), isolated from a smear-ripened cheese.</title>
        <authorList>
            <consortium name="US DOE Joint Genome Institute (JGI-PGF)"/>
            <person name="Walter F."/>
            <person name="Albersmeier A."/>
            <person name="Kalinowski J."/>
            <person name="Ruckert C."/>
        </authorList>
    </citation>
    <scope>NUCLEOTIDE SEQUENCE</scope>
    <source>
        <strain evidence="4">CGMCC 1.15794</strain>
    </source>
</reference>
<keyword evidence="2" id="KW-0472">Membrane</keyword>
<evidence type="ECO:0000259" key="3">
    <source>
        <dbReference type="Pfam" id="PF09972"/>
    </source>
</evidence>
<protein>
    <recommendedName>
        <fullName evidence="3">DUF2207 domain-containing protein</fullName>
    </recommendedName>
</protein>
<reference evidence="4" key="2">
    <citation type="submission" date="2020-09" db="EMBL/GenBank/DDBJ databases">
        <authorList>
            <person name="Sun Q."/>
            <person name="Zhou Y."/>
        </authorList>
    </citation>
    <scope>NUCLEOTIDE SEQUENCE</scope>
    <source>
        <strain evidence="4">CGMCC 1.15794</strain>
    </source>
</reference>
<dbReference type="Pfam" id="PF09972">
    <property type="entry name" value="DUF2207"/>
    <property type="match status" value="1"/>
</dbReference>
<keyword evidence="2" id="KW-0812">Transmembrane</keyword>
<name>A0A917IH58_9MICO</name>
<feature type="transmembrane region" description="Helical" evidence="2">
    <location>
        <begin position="54"/>
        <end position="76"/>
    </location>
</feature>
<feature type="region of interest" description="Disordered" evidence="1">
    <location>
        <begin position="1"/>
        <end position="23"/>
    </location>
</feature>
<sequence length="946" mass="102875">MTGRDGTGGSPEDPPGGAIRLEQRRPTPLYRRLSAWLLRTEARARARGSRRSRLLAAATWAVVAAIGVLLLVGPVINEPRGFEDYLDAARTGAETWIARDFHADYTVAQDDDGRLRVDVEERIDVHIPEGVEERRIERVVLGQYEGHDVRPELVSAELDGTAVRAGVDRGATRVEFAVQSDDALTGEHRVVLRYVLHDLAYDAFDESTRQWTQALDWDAFGPDWAHGTASASVTITLPRALADASARQPRGGIAWLLVSDSTALTPDDETATTVTYAMSNDQRLPPHSQFWFRFHFEPGTIAMPAPSPLYWVMVVGPFVPLLLAGVALLLALAARAVAWGDARGRAWYVPQSAPQRDVGPELAARVWRAVGTAPLVRALAAYRGGAGAGTRARRDLVRETHRAGRLGNWPRAWTEYLRAPAWREQFSRRLRRVPRGYVRDNFIGASLALPTLQLGLARQLSHQFPLSVYWWPVAVVALAFLLAGAVLVLALSARPLTRPGAFVREHLLGLRLFVEQTSVADRGTLRDPLLPYAVMFSRPRRAAAIVRRALDDAGVPRDVRADPDFLGGGRLAVRTGSVLLVVAAFLLATLVASPTVRPPDDAVWGDLPGSYGMFVREFEAAAVVGRDADGGLVLEVEERLAVAVADGTRHVPQVMRQWTDRPTGKDLALTVTSVSIDGAEVPFQTERLQGKMLLRTTLADGWAGEHDVVVSYRLEAPVSTVWADGAWRDELRWSALDPGWGWGWDGLLDLGGESVEVERVAASLTLPRELAEAADEAGALDHRPGEEASVRPADAVDSAGDTVTYRMEPDPGDDHRHVGFRLLLPEGAVAEPDRVPWLLWAGWRITPFVLMGVLVAAVLAPAAIGIARGRRLRRGLARDLARGLAPAAAAAQLPVFVWMTADWSGDEPAFAVFGLLFLGSVAAAIWSLVATRTRAEGASGRRAAGP</sequence>
<proteinExistence type="predicted"/>
<dbReference type="InterPro" id="IPR018702">
    <property type="entry name" value="DUF2207"/>
</dbReference>
<evidence type="ECO:0000256" key="1">
    <source>
        <dbReference type="SAM" id="MobiDB-lite"/>
    </source>
</evidence>
<feature type="transmembrane region" description="Helical" evidence="2">
    <location>
        <begin position="848"/>
        <end position="867"/>
    </location>
</feature>
<keyword evidence="5" id="KW-1185">Reference proteome</keyword>
<evidence type="ECO:0000313" key="5">
    <source>
        <dbReference type="Proteomes" id="UP000657592"/>
    </source>
</evidence>
<dbReference type="RefSeq" id="WP_188756333.1">
    <property type="nucleotide sequence ID" value="NZ_BMJY01000009.1"/>
</dbReference>
<feature type="transmembrane region" description="Helical" evidence="2">
    <location>
        <begin position="309"/>
        <end position="333"/>
    </location>
</feature>
<dbReference type="Proteomes" id="UP000657592">
    <property type="component" value="Unassembled WGS sequence"/>
</dbReference>
<feature type="transmembrane region" description="Helical" evidence="2">
    <location>
        <begin position="468"/>
        <end position="491"/>
    </location>
</feature>
<dbReference type="EMBL" id="BMJY01000009">
    <property type="protein sequence ID" value="GGH46120.1"/>
    <property type="molecule type" value="Genomic_DNA"/>
</dbReference>
<gene>
    <name evidence="4" type="ORF">GCM10010921_21980</name>
</gene>
<feature type="transmembrane region" description="Helical" evidence="2">
    <location>
        <begin position="910"/>
        <end position="931"/>
    </location>
</feature>
<evidence type="ECO:0000256" key="2">
    <source>
        <dbReference type="SAM" id="Phobius"/>
    </source>
</evidence>
<dbReference type="AlphaFoldDB" id="A0A917IH58"/>
<feature type="domain" description="DUF2207" evidence="3">
    <location>
        <begin position="102"/>
        <end position="262"/>
    </location>
</feature>
<feature type="region of interest" description="Disordered" evidence="1">
    <location>
        <begin position="775"/>
        <end position="795"/>
    </location>
</feature>
<comment type="caution">
    <text evidence="4">The sequence shown here is derived from an EMBL/GenBank/DDBJ whole genome shotgun (WGS) entry which is preliminary data.</text>
</comment>
<keyword evidence="2" id="KW-1133">Transmembrane helix</keyword>
<feature type="compositionally biased region" description="Basic and acidic residues" evidence="1">
    <location>
        <begin position="779"/>
        <end position="789"/>
    </location>
</feature>
<evidence type="ECO:0000313" key="4">
    <source>
        <dbReference type="EMBL" id="GGH46120.1"/>
    </source>
</evidence>
<accession>A0A917IH58</accession>
<feature type="transmembrane region" description="Helical" evidence="2">
    <location>
        <begin position="879"/>
        <end position="898"/>
    </location>
</feature>
<organism evidence="4 5">
    <name type="scientific">Microbacterium album</name>
    <dbReference type="NCBI Taxonomy" id="2053191"/>
    <lineage>
        <taxon>Bacteria</taxon>
        <taxon>Bacillati</taxon>
        <taxon>Actinomycetota</taxon>
        <taxon>Actinomycetes</taxon>
        <taxon>Micrococcales</taxon>
        <taxon>Microbacteriaceae</taxon>
        <taxon>Microbacterium</taxon>
    </lineage>
</organism>